<dbReference type="InterPro" id="IPR016155">
    <property type="entry name" value="Mopterin_synth/thiamin_S_b"/>
</dbReference>
<dbReference type="PANTHER" id="PTHR38031">
    <property type="entry name" value="SULFUR CARRIER PROTEIN SLR0821-RELATED"/>
    <property type="match status" value="1"/>
</dbReference>
<name>A0A9E4ZL47_9EURY</name>
<dbReference type="NCBIfam" id="TIGR01687">
    <property type="entry name" value="moaD_arch"/>
    <property type="match status" value="1"/>
</dbReference>
<keyword evidence="2" id="KW-1185">Reference proteome</keyword>
<gene>
    <name evidence="1" type="ORF">FKB36_02225</name>
</gene>
<evidence type="ECO:0000313" key="1">
    <source>
        <dbReference type="EMBL" id="MCT8336340.1"/>
    </source>
</evidence>
<dbReference type="InterPro" id="IPR012675">
    <property type="entry name" value="Beta-grasp_dom_sf"/>
</dbReference>
<dbReference type="NCBIfam" id="NF041918">
    <property type="entry name" value="SAMP1"/>
    <property type="match status" value="1"/>
</dbReference>
<dbReference type="Proteomes" id="UP001065682">
    <property type="component" value="Unassembled WGS sequence"/>
</dbReference>
<dbReference type="Gene3D" id="3.10.20.30">
    <property type="match status" value="1"/>
</dbReference>
<accession>A0A9E4ZL47</accession>
<proteinExistence type="predicted"/>
<reference evidence="1" key="1">
    <citation type="submission" date="2019-06" db="EMBL/GenBank/DDBJ databases">
        <title>Methanoculleus strain from Tamsui River, Taipei, Taiwan.</title>
        <authorList>
            <person name="You Y.-T."/>
            <person name="Chen S.-C."/>
            <person name="Lai S.-J."/>
            <person name="Lee Y.-C."/>
            <person name="Lai M.-C."/>
        </authorList>
    </citation>
    <scope>NUCLEOTIDE SEQUENCE</scope>
    <source>
        <strain evidence="1">Afa-1</strain>
    </source>
</reference>
<sequence>MKVRVKAFARFREILGSDLSIDLPDGAVMATALSALRDIAGDESGIIFDEDGALRAHVILMRNGKRVKRSDLDTLVLADGDEVAIFPPVAGG</sequence>
<dbReference type="InterPro" id="IPR052045">
    <property type="entry name" value="Sulfur_Carrier/Prot_Modifier"/>
</dbReference>
<dbReference type="EMBL" id="VHLL01000001">
    <property type="protein sequence ID" value="MCT8336340.1"/>
    <property type="molecule type" value="Genomic_DNA"/>
</dbReference>
<dbReference type="InterPro" id="IPR010038">
    <property type="entry name" value="MoaD_arc-typ"/>
</dbReference>
<dbReference type="AlphaFoldDB" id="A0A9E4ZL47"/>
<organism evidence="1 2">
    <name type="scientific">Methanoculleus formosensis</name>
    <dbReference type="NCBI Taxonomy" id="2590886"/>
    <lineage>
        <taxon>Archaea</taxon>
        <taxon>Methanobacteriati</taxon>
        <taxon>Methanobacteriota</taxon>
        <taxon>Stenosarchaea group</taxon>
        <taxon>Methanomicrobia</taxon>
        <taxon>Methanomicrobiales</taxon>
        <taxon>Methanomicrobiaceae</taxon>
        <taxon>Methanoculleus</taxon>
    </lineage>
</organism>
<dbReference type="InterPro" id="IPR003749">
    <property type="entry name" value="ThiS/MoaD-like"/>
</dbReference>
<evidence type="ECO:0000313" key="2">
    <source>
        <dbReference type="Proteomes" id="UP001065682"/>
    </source>
</evidence>
<protein>
    <submittedName>
        <fullName evidence="1">MoaD family protein</fullName>
    </submittedName>
</protein>
<dbReference type="SUPFAM" id="SSF54285">
    <property type="entry name" value="MoaD/ThiS"/>
    <property type="match status" value="1"/>
</dbReference>
<comment type="caution">
    <text evidence="1">The sequence shown here is derived from an EMBL/GenBank/DDBJ whole genome shotgun (WGS) entry which is preliminary data.</text>
</comment>
<dbReference type="InterPro" id="IPR054834">
    <property type="entry name" value="SAMP1_3"/>
</dbReference>
<dbReference type="CDD" id="cd17040">
    <property type="entry name" value="Ubl_MoaD_like"/>
    <property type="match status" value="1"/>
</dbReference>
<dbReference type="PANTHER" id="PTHR38031:SF1">
    <property type="entry name" value="SULFUR CARRIER PROTEIN CYSO"/>
    <property type="match status" value="1"/>
</dbReference>
<dbReference type="RefSeq" id="WP_261596392.1">
    <property type="nucleotide sequence ID" value="NZ_VHLL01000001.1"/>
</dbReference>
<dbReference type="Pfam" id="PF02597">
    <property type="entry name" value="ThiS"/>
    <property type="match status" value="1"/>
</dbReference>